<evidence type="ECO:0000313" key="4">
    <source>
        <dbReference type="Proteomes" id="UP001597216"/>
    </source>
</evidence>
<organism evidence="3 4">
    <name type="scientific">Phenylobacterium conjunctum</name>
    <dbReference type="NCBI Taxonomy" id="1298959"/>
    <lineage>
        <taxon>Bacteria</taxon>
        <taxon>Pseudomonadati</taxon>
        <taxon>Pseudomonadota</taxon>
        <taxon>Alphaproteobacteria</taxon>
        <taxon>Caulobacterales</taxon>
        <taxon>Caulobacteraceae</taxon>
        <taxon>Phenylobacterium</taxon>
    </lineage>
</organism>
<dbReference type="Gene3D" id="3.40.50.410">
    <property type="entry name" value="von Willebrand factor, type A domain"/>
    <property type="match status" value="2"/>
</dbReference>
<gene>
    <name evidence="3" type="ORF">ACFQ27_16355</name>
</gene>
<proteinExistence type="predicted"/>
<sequence length="524" mass="55012">MKSDSSQRSLRKAVAAKLVAGARDERGVAAVFFALALVLLSPVVLGIADLYLGSTQRTQLQDALDAATLFAARSNATTSTAVDAVGDKALAANLVLPAGVTLVASTFTLSGDTVTGYAEITAPALAPSVWTHANLKASSTVVRGTERLEVALVLDNTGSMQGTKLDNTKAAAKSLIDTLVAASANVAVTDPLKVSLVPFAATVRVQGATSLNSYNTTTHSGPSIPSWIDPQAQAHVTDGTDIFASQQDRFGLMKQMGKSWAGCVESRKQPYDIQETAPTSGTPATMFVPYFWPDEADYNDGFYGTVNDYLDDGSNSSSWSTRQKRVAKYNTTLSGSVDGPNAWCDLQPVIRLTATTSTVKTAIDGMVASGETNVPMGLMWGWHTLSPNAPFGDGAAYSTANLRKIIVLMTDGDNTMVTPSGWSNNGSYYGGLGYIWQGLLGITSGSDATRNSKMNDRFTALCAAVKARNITIYTVGVGVSANSKTLLQGCASSTDKYYDVTQASDLTAAFNSIAGSIASLRISQ</sequence>
<reference evidence="4" key="1">
    <citation type="journal article" date="2019" name="Int. J. Syst. Evol. Microbiol.">
        <title>The Global Catalogue of Microorganisms (GCM) 10K type strain sequencing project: providing services to taxonomists for standard genome sequencing and annotation.</title>
        <authorList>
            <consortium name="The Broad Institute Genomics Platform"/>
            <consortium name="The Broad Institute Genome Sequencing Center for Infectious Disease"/>
            <person name="Wu L."/>
            <person name="Ma J."/>
        </authorList>
    </citation>
    <scope>NUCLEOTIDE SEQUENCE [LARGE SCALE GENOMIC DNA]</scope>
    <source>
        <strain evidence="4">CCUG 55074</strain>
    </source>
</reference>
<dbReference type="InterPro" id="IPR036465">
    <property type="entry name" value="vWFA_dom_sf"/>
</dbReference>
<dbReference type="RefSeq" id="WP_377354357.1">
    <property type="nucleotide sequence ID" value="NZ_JBHTLQ010000045.1"/>
</dbReference>
<accession>A0ABW3T7D7</accession>
<evidence type="ECO:0000256" key="1">
    <source>
        <dbReference type="SAM" id="Phobius"/>
    </source>
</evidence>
<feature type="transmembrane region" description="Helical" evidence="1">
    <location>
        <begin position="27"/>
        <end position="52"/>
    </location>
</feature>
<keyword evidence="1" id="KW-0812">Transmembrane</keyword>
<dbReference type="SUPFAM" id="SSF53300">
    <property type="entry name" value="vWA-like"/>
    <property type="match status" value="1"/>
</dbReference>
<dbReference type="Proteomes" id="UP001597216">
    <property type="component" value="Unassembled WGS sequence"/>
</dbReference>
<dbReference type="PROSITE" id="PS50234">
    <property type="entry name" value="VWFA"/>
    <property type="match status" value="1"/>
</dbReference>
<keyword evidence="4" id="KW-1185">Reference proteome</keyword>
<keyword evidence="1" id="KW-0472">Membrane</keyword>
<dbReference type="EMBL" id="JBHTLQ010000045">
    <property type="protein sequence ID" value="MFD1192161.1"/>
    <property type="molecule type" value="Genomic_DNA"/>
</dbReference>
<protein>
    <submittedName>
        <fullName evidence="3">Pilus assembly protein TadG</fullName>
    </submittedName>
</protein>
<dbReference type="CDD" id="cd00198">
    <property type="entry name" value="vWFA"/>
    <property type="match status" value="1"/>
</dbReference>
<keyword evidence="1" id="KW-1133">Transmembrane helix</keyword>
<feature type="domain" description="VWFA" evidence="2">
    <location>
        <begin position="149"/>
        <end position="216"/>
    </location>
</feature>
<dbReference type="InterPro" id="IPR002035">
    <property type="entry name" value="VWF_A"/>
</dbReference>
<comment type="caution">
    <text evidence="3">The sequence shown here is derived from an EMBL/GenBank/DDBJ whole genome shotgun (WGS) entry which is preliminary data.</text>
</comment>
<evidence type="ECO:0000259" key="2">
    <source>
        <dbReference type="PROSITE" id="PS50234"/>
    </source>
</evidence>
<evidence type="ECO:0000313" key="3">
    <source>
        <dbReference type="EMBL" id="MFD1192161.1"/>
    </source>
</evidence>
<name>A0ABW3T7D7_9CAUL</name>